<name>A0ABR3FJH0_9AGAR</name>
<proteinExistence type="predicted"/>
<keyword evidence="2" id="KW-1185">Reference proteome</keyword>
<gene>
    <name evidence="1" type="ORF">V5O48_006449</name>
</gene>
<dbReference type="EMBL" id="JBAHYK010000296">
    <property type="protein sequence ID" value="KAL0575526.1"/>
    <property type="molecule type" value="Genomic_DNA"/>
</dbReference>
<comment type="caution">
    <text evidence="1">The sequence shown here is derived from an EMBL/GenBank/DDBJ whole genome shotgun (WGS) entry which is preliminary data.</text>
</comment>
<reference evidence="1 2" key="1">
    <citation type="submission" date="2024-02" db="EMBL/GenBank/DDBJ databases">
        <title>A draft genome for the cacao thread blight pathogen Marasmius crinis-equi.</title>
        <authorList>
            <person name="Cohen S.P."/>
            <person name="Baruah I.K."/>
            <person name="Amoako-Attah I."/>
            <person name="Bukari Y."/>
            <person name="Meinhardt L.W."/>
            <person name="Bailey B.A."/>
        </authorList>
    </citation>
    <scope>NUCLEOTIDE SEQUENCE [LARGE SCALE GENOMIC DNA]</scope>
    <source>
        <strain evidence="1 2">GH-76</strain>
    </source>
</reference>
<evidence type="ECO:0000313" key="2">
    <source>
        <dbReference type="Proteomes" id="UP001465976"/>
    </source>
</evidence>
<protein>
    <submittedName>
        <fullName evidence="1">Uncharacterized protein</fullName>
    </submittedName>
</protein>
<organism evidence="1 2">
    <name type="scientific">Marasmius crinis-equi</name>
    <dbReference type="NCBI Taxonomy" id="585013"/>
    <lineage>
        <taxon>Eukaryota</taxon>
        <taxon>Fungi</taxon>
        <taxon>Dikarya</taxon>
        <taxon>Basidiomycota</taxon>
        <taxon>Agaricomycotina</taxon>
        <taxon>Agaricomycetes</taxon>
        <taxon>Agaricomycetidae</taxon>
        <taxon>Agaricales</taxon>
        <taxon>Marasmiineae</taxon>
        <taxon>Marasmiaceae</taxon>
        <taxon>Marasmius</taxon>
    </lineage>
</organism>
<sequence length="417" mass="47052">MEEFDGWSEPDVLGNCSLVSWTWKRAAQPRIFNRIQINNGDQCKFWSKKIKEFPHIGPYVKELSLADPDDDCMGRPYLRGRAAKALLSGLPCVKSLEVDDFKRWGPVEQRLIKGLQSLHSLRVDDIPGMSRRKDLPDLLYALPNVDEFTPGEVGEAYDENELEAIRETGLVLQKRLPDDGKPRVLREIVLFDAQLSIDKLMWLSGPAFELSQLKTLALIWGDFFEIGTVPYFAALDDFIRLVGEHVEDLDLEMPVPLFYEDVMDPITLINNPLDLLSAHFSASGSLRHFTAIKKLVFELDPEECTFSLGLNNVIFMLKTLSAPNLETIEYNSGIIASPWRMDVLAEIADWKVLDEILVGKSLPSLRSIAFTVSFPAHGPLTGVRDAISDIIKKCLPNSFAKGLVQVNVTFTERIRFD</sequence>
<accession>A0ABR3FJH0</accession>
<evidence type="ECO:0000313" key="1">
    <source>
        <dbReference type="EMBL" id="KAL0575526.1"/>
    </source>
</evidence>
<dbReference type="Proteomes" id="UP001465976">
    <property type="component" value="Unassembled WGS sequence"/>
</dbReference>